<dbReference type="CDD" id="cd06992">
    <property type="entry name" value="cupin_GDO-like_C"/>
    <property type="match status" value="1"/>
</dbReference>
<protein>
    <recommendedName>
        <fullName evidence="3">Cupin type-2 domain-containing protein</fullName>
    </recommendedName>
</protein>
<dbReference type="AlphaFoldDB" id="A0A382EN82"/>
<accession>A0A382EN82</accession>
<evidence type="ECO:0000256" key="2">
    <source>
        <dbReference type="ARBA" id="ARBA00023002"/>
    </source>
</evidence>
<organism evidence="4">
    <name type="scientific">marine metagenome</name>
    <dbReference type="NCBI Taxonomy" id="408172"/>
    <lineage>
        <taxon>unclassified sequences</taxon>
        <taxon>metagenomes</taxon>
        <taxon>ecological metagenomes</taxon>
    </lineage>
</organism>
<evidence type="ECO:0000313" key="4">
    <source>
        <dbReference type="EMBL" id="SVB51401.1"/>
    </source>
</evidence>
<evidence type="ECO:0000256" key="1">
    <source>
        <dbReference type="ARBA" id="ARBA00022964"/>
    </source>
</evidence>
<dbReference type="EMBL" id="UINC01045083">
    <property type="protein sequence ID" value="SVB51401.1"/>
    <property type="molecule type" value="Genomic_DNA"/>
</dbReference>
<proteinExistence type="predicted"/>
<dbReference type="InterPro" id="IPR011051">
    <property type="entry name" value="RmlC_Cupin_sf"/>
</dbReference>
<dbReference type="CDD" id="cd02216">
    <property type="entry name" value="cupin_GDO-like_N"/>
    <property type="match status" value="1"/>
</dbReference>
<reference evidence="4" key="1">
    <citation type="submission" date="2018-05" db="EMBL/GenBank/DDBJ databases">
        <authorList>
            <person name="Lanie J.A."/>
            <person name="Ng W.-L."/>
            <person name="Kazmierczak K.M."/>
            <person name="Andrzejewski T.M."/>
            <person name="Davidsen T.M."/>
            <person name="Wayne K.J."/>
            <person name="Tettelin H."/>
            <person name="Glass J.I."/>
            <person name="Rusch D."/>
            <person name="Podicherti R."/>
            <person name="Tsui H.-C.T."/>
            <person name="Winkler M.E."/>
        </authorList>
    </citation>
    <scope>NUCLEOTIDE SEQUENCE</scope>
</reference>
<evidence type="ECO:0000259" key="3">
    <source>
        <dbReference type="Pfam" id="PF07883"/>
    </source>
</evidence>
<dbReference type="NCBIfam" id="TIGR02272">
    <property type="entry name" value="gentisate_1_2"/>
    <property type="match status" value="1"/>
</dbReference>
<dbReference type="PANTHER" id="PTHR41517:SF1">
    <property type="entry name" value="CUPIN"/>
    <property type="match status" value="1"/>
</dbReference>
<dbReference type="Gene3D" id="2.60.120.10">
    <property type="entry name" value="Jelly Rolls"/>
    <property type="match status" value="1"/>
</dbReference>
<dbReference type="InterPro" id="IPR014710">
    <property type="entry name" value="RmlC-like_jellyroll"/>
</dbReference>
<dbReference type="SUPFAM" id="SSF51182">
    <property type="entry name" value="RmlC-like cupins"/>
    <property type="match status" value="1"/>
</dbReference>
<dbReference type="InterPro" id="IPR047183">
    <property type="entry name" value="GDO-like"/>
</dbReference>
<keyword evidence="1" id="KW-0223">Dioxygenase</keyword>
<dbReference type="InterPro" id="IPR011960">
    <property type="entry name" value="Gentisate_dOase"/>
</dbReference>
<sequence>MGAHKDLADVPNEREEYYAQIQEHNMAPLWENLSHLLTPEPKVKSVPHHWNYEALRSLLLDSADVISAAEAERRVLMLENPGLPGNCSITESMYGGLQLIMPGEVAPAHRHSPAALRFIIEGSGAYTAVNGEKTYMEPGDFVITPSWTWHDHGHEGNEPVVWLDGLDIPLVRVIGSIFVEHYPEERFPDGPPPGDSLERYGNNMRPINMLPEDLNSPIFSYPYDRSRETLEKLRNSTELDPYHGLKMEYIDPTSGGPAMATISTFLQLLPKNFKSEIYQSTESLIYSPVEGSGKVYIGKGKETKVFDWKERDVIVVPCWYPHQFETNEEAVVFSFSDKVVQTKLGLWREKRGNA</sequence>
<dbReference type="Pfam" id="PF07883">
    <property type="entry name" value="Cupin_2"/>
    <property type="match status" value="1"/>
</dbReference>
<feature type="domain" description="Cupin type-2" evidence="3">
    <location>
        <begin position="97"/>
        <end position="164"/>
    </location>
</feature>
<name>A0A382EN82_9ZZZZ</name>
<gene>
    <name evidence="4" type="ORF">METZ01_LOCUS204255</name>
</gene>
<keyword evidence="2" id="KW-0560">Oxidoreductase</keyword>
<dbReference type="GO" id="GO:0047922">
    <property type="term" value="F:gentisate 1,2-dioxygenase activity"/>
    <property type="evidence" value="ECO:0007669"/>
    <property type="project" value="InterPro"/>
</dbReference>
<dbReference type="PANTHER" id="PTHR41517">
    <property type="entry name" value="1,2-DIOXYGENASE PROTEIN-RELATED"/>
    <property type="match status" value="1"/>
</dbReference>
<dbReference type="InterPro" id="IPR013096">
    <property type="entry name" value="Cupin_2"/>
</dbReference>